<dbReference type="InterPro" id="IPR010921">
    <property type="entry name" value="Trp_repressor/repl_initiator"/>
</dbReference>
<organism evidence="2 3">
    <name type="scientific">Agrobacterium tumefaciens</name>
    <dbReference type="NCBI Taxonomy" id="358"/>
    <lineage>
        <taxon>Bacteria</taxon>
        <taxon>Pseudomonadati</taxon>
        <taxon>Pseudomonadota</taxon>
        <taxon>Alphaproteobacteria</taxon>
        <taxon>Hyphomicrobiales</taxon>
        <taxon>Rhizobiaceae</taxon>
        <taxon>Rhizobium/Agrobacterium group</taxon>
        <taxon>Agrobacterium</taxon>
        <taxon>Agrobacterium tumefaciens complex</taxon>
    </lineage>
</organism>
<accession>A0A4D7YPU3</accession>
<dbReference type="InterPro" id="IPR036388">
    <property type="entry name" value="WH-like_DNA-bd_sf"/>
</dbReference>
<dbReference type="PANTHER" id="PTHR37936">
    <property type="entry name" value="TRANSPOSASE INSC FOR INSERTION ELEMENT IS2A-RELATED"/>
    <property type="match status" value="1"/>
</dbReference>
<comment type="similarity">
    <text evidence="1">Belongs to the transposase 8 family.</text>
</comment>
<gene>
    <name evidence="2" type="ORF">CFBP7129_31160</name>
</gene>
<dbReference type="Pfam" id="PF01527">
    <property type="entry name" value="HTH_Tnp_1"/>
    <property type="match status" value="1"/>
</dbReference>
<dbReference type="GO" id="GO:0004803">
    <property type="term" value="F:transposase activity"/>
    <property type="evidence" value="ECO:0007669"/>
    <property type="project" value="InterPro"/>
</dbReference>
<keyword evidence="2" id="KW-0614">Plasmid</keyword>
<evidence type="ECO:0000313" key="2">
    <source>
        <dbReference type="EMBL" id="QCL98625.1"/>
    </source>
</evidence>
<dbReference type="Gene3D" id="1.10.10.10">
    <property type="entry name" value="Winged helix-like DNA-binding domain superfamily/Winged helix DNA-binding domain"/>
    <property type="match status" value="1"/>
</dbReference>
<name>A0A4D7YPU3_AGRTU</name>
<dbReference type="GO" id="GO:0006313">
    <property type="term" value="P:DNA transposition"/>
    <property type="evidence" value="ECO:0007669"/>
    <property type="project" value="InterPro"/>
</dbReference>
<dbReference type="PANTHER" id="PTHR37936:SF3">
    <property type="entry name" value="TRANSPOSASE INSC FOR INSERTION ELEMENT IS2A-RELATED"/>
    <property type="match status" value="1"/>
</dbReference>
<dbReference type="AlphaFoldDB" id="A0A4D7YPU3"/>
<dbReference type="InterPro" id="IPR002514">
    <property type="entry name" value="Transposase_8"/>
</dbReference>
<sequence>MKNWSFSMETTLEFLTTSKPAREVHRHWPDEVKAKIVSESLRPGTTVNEIAQRYGLRANSLSTWRTMARQGKLILPAPEDEIEFAAVIVDRPVSEPPPKTVSRPEIVFGAVTIRLEEGASASRIAAIARALAAAT</sequence>
<dbReference type="NCBIfam" id="NF047595">
    <property type="entry name" value="IS66_ISRel24_TnpA"/>
    <property type="match status" value="1"/>
</dbReference>
<evidence type="ECO:0000256" key="1">
    <source>
        <dbReference type="ARBA" id="ARBA00009964"/>
    </source>
</evidence>
<dbReference type="SUPFAM" id="SSF48295">
    <property type="entry name" value="TrpR-like"/>
    <property type="match status" value="1"/>
</dbReference>
<geneLocation type="plasmid" evidence="3">
    <name>pticfbp7129</name>
</geneLocation>
<reference evidence="2 3" key="1">
    <citation type="submission" date="2019-04" db="EMBL/GenBank/DDBJ databases">
        <title>Complete genome sequence of Agrobacterium tumefaciens CFBP7129.</title>
        <authorList>
            <person name="Haryono M."/>
            <person name="Lin Y.-C."/>
            <person name="Lai E.-M."/>
            <person name="Kuo C.-H."/>
        </authorList>
    </citation>
    <scope>NUCLEOTIDE SEQUENCE [LARGE SCALE GENOMIC DNA]</scope>
    <source>
        <strain evidence="2 3">CFBP7129</strain>
        <plasmid evidence="3">pticfbp7129</plasmid>
    </source>
</reference>
<dbReference type="EMBL" id="CP039927">
    <property type="protein sequence ID" value="QCL98625.1"/>
    <property type="molecule type" value="Genomic_DNA"/>
</dbReference>
<proteinExistence type="inferred from homology"/>
<dbReference type="Proteomes" id="UP000298649">
    <property type="component" value="Plasmid pTiCFBP7129"/>
</dbReference>
<evidence type="ECO:0000313" key="3">
    <source>
        <dbReference type="Proteomes" id="UP000298649"/>
    </source>
</evidence>
<protein>
    <submittedName>
        <fullName evidence="2">IS66 family insertion sequence element accessory protein TnpB</fullName>
    </submittedName>
</protein>
<dbReference type="GO" id="GO:0043565">
    <property type="term" value="F:sequence-specific DNA binding"/>
    <property type="evidence" value="ECO:0007669"/>
    <property type="project" value="InterPro"/>
</dbReference>